<dbReference type="EMBL" id="JAGISH010000001">
    <property type="protein sequence ID" value="MBP0481033.1"/>
    <property type="molecule type" value="Genomic_DNA"/>
</dbReference>
<comment type="similarity">
    <text evidence="12">Belongs to the cytochrome b561 family.</text>
</comment>
<evidence type="ECO:0000259" key="14">
    <source>
        <dbReference type="SMART" id="SM00867"/>
    </source>
</evidence>
<evidence type="ECO:0000256" key="11">
    <source>
        <dbReference type="ARBA" id="ARBA00023136"/>
    </source>
</evidence>
<dbReference type="PANTHER" id="PTHR30529:SF7">
    <property type="entry name" value="CYTOCHROME B561 BACTERIAL_NI-HYDROGENASE DOMAIN-CONTAINING PROTEIN"/>
    <property type="match status" value="1"/>
</dbReference>
<evidence type="ECO:0000256" key="10">
    <source>
        <dbReference type="ARBA" id="ARBA00023004"/>
    </source>
</evidence>
<gene>
    <name evidence="15" type="ORF">J5474_00805</name>
</gene>
<evidence type="ECO:0000256" key="13">
    <source>
        <dbReference type="SAM" id="Phobius"/>
    </source>
</evidence>
<evidence type="ECO:0000256" key="4">
    <source>
        <dbReference type="ARBA" id="ARBA00022475"/>
    </source>
</evidence>
<reference evidence="15" key="1">
    <citation type="submission" date="2021-03" db="EMBL/GenBank/DDBJ databases">
        <title>Sagittula salina sp. nov. strain M10.9X isolated from the marine waste.</title>
        <authorList>
            <person name="Satari L."/>
            <person name="Molina-Menor E."/>
            <person name="Vidal-Verdu A."/>
            <person name="Pascual J."/>
            <person name="Pereto J."/>
            <person name="Porcar M."/>
        </authorList>
    </citation>
    <scope>NUCLEOTIDE SEQUENCE</scope>
    <source>
        <strain evidence="15">M10.9X</strain>
    </source>
</reference>
<keyword evidence="8" id="KW-0249">Electron transport</keyword>
<dbReference type="GO" id="GO:0046872">
    <property type="term" value="F:metal ion binding"/>
    <property type="evidence" value="ECO:0007669"/>
    <property type="project" value="UniProtKB-KW"/>
</dbReference>
<protein>
    <submittedName>
        <fullName evidence="15">Cytochrome b/b6 domain-containing protein</fullName>
    </submittedName>
</protein>
<accession>A0A940MK19</accession>
<evidence type="ECO:0000313" key="15">
    <source>
        <dbReference type="EMBL" id="MBP0481033.1"/>
    </source>
</evidence>
<evidence type="ECO:0000256" key="5">
    <source>
        <dbReference type="ARBA" id="ARBA00022617"/>
    </source>
</evidence>
<keyword evidence="7" id="KW-0479">Metal-binding</keyword>
<keyword evidence="4" id="KW-1003">Cell membrane</keyword>
<dbReference type="GO" id="GO:0020037">
    <property type="term" value="F:heme binding"/>
    <property type="evidence" value="ECO:0007669"/>
    <property type="project" value="TreeGrafter"/>
</dbReference>
<dbReference type="InterPro" id="IPR016174">
    <property type="entry name" value="Di-haem_cyt_TM"/>
</dbReference>
<dbReference type="AlphaFoldDB" id="A0A940MK19"/>
<evidence type="ECO:0000256" key="12">
    <source>
        <dbReference type="ARBA" id="ARBA00037975"/>
    </source>
</evidence>
<dbReference type="RefSeq" id="WP_209358450.1">
    <property type="nucleotide sequence ID" value="NZ_JAGISH010000001.1"/>
</dbReference>
<dbReference type="Gene3D" id="2.40.128.110">
    <property type="entry name" value="Lipid/polyisoprenoid-binding, YceI-like"/>
    <property type="match status" value="1"/>
</dbReference>
<comment type="caution">
    <text evidence="15">The sequence shown here is derived from an EMBL/GenBank/DDBJ whole genome shotgun (WGS) entry which is preliminary data.</text>
</comment>
<dbReference type="Proteomes" id="UP000675940">
    <property type="component" value="Unassembled WGS sequence"/>
</dbReference>
<dbReference type="InterPro" id="IPR007372">
    <property type="entry name" value="Lipid/polyisoprenoid-bd_YceI"/>
</dbReference>
<dbReference type="Gene3D" id="1.20.950.20">
    <property type="entry name" value="Transmembrane di-heme cytochromes, Chain C"/>
    <property type="match status" value="1"/>
</dbReference>
<evidence type="ECO:0000256" key="9">
    <source>
        <dbReference type="ARBA" id="ARBA00022989"/>
    </source>
</evidence>
<dbReference type="SUPFAM" id="SSF81342">
    <property type="entry name" value="Transmembrane di-heme cytochromes"/>
    <property type="match status" value="1"/>
</dbReference>
<feature type="transmembrane region" description="Helical" evidence="13">
    <location>
        <begin position="55"/>
        <end position="75"/>
    </location>
</feature>
<proteinExistence type="inferred from homology"/>
<evidence type="ECO:0000256" key="6">
    <source>
        <dbReference type="ARBA" id="ARBA00022692"/>
    </source>
</evidence>
<evidence type="ECO:0000256" key="2">
    <source>
        <dbReference type="ARBA" id="ARBA00004651"/>
    </source>
</evidence>
<dbReference type="Pfam" id="PF04264">
    <property type="entry name" value="YceI"/>
    <property type="match status" value="1"/>
</dbReference>
<keyword evidence="16" id="KW-1185">Reference proteome</keyword>
<dbReference type="GO" id="GO:0005886">
    <property type="term" value="C:plasma membrane"/>
    <property type="evidence" value="ECO:0007669"/>
    <property type="project" value="UniProtKB-SubCell"/>
</dbReference>
<sequence>MPLTNTATRYGSIAKVFHWSIAIGILAMIPLGLIAADAPYGTADELARKAALFSIHKTLGVTIFLLALARIGWAVSQLKPVALHPERRTETFLAELVHWLLYGSLVLVPLSGWIEHAATDGFAPILWPFGQALPFVPKSPALAEIFATAHWLLQWVLTGSVVLHIAGALKHHVVDRDATLRRMWFGRAEAGTYHAPHRVAAPLGALVVWVATFGAAWATGAFTTDQRAPRPALTQVESGWQVTEGTLALTVRQMGKEIEGVFSDWTAEIDFDDTPGLGEKGTVSVTVAIPSLTLGSVTTQALGPDFLAGEAHPTATFVAPIVRAEEGYIADGTLTLKDTEVPVTLPFALDLTGDEAHVSGGAVLDRRAFGVGKSMTDAQQLGFEVSVSVDLTATRSAR</sequence>
<organism evidence="15 16">
    <name type="scientific">Sagittula salina</name>
    <dbReference type="NCBI Taxonomy" id="2820268"/>
    <lineage>
        <taxon>Bacteria</taxon>
        <taxon>Pseudomonadati</taxon>
        <taxon>Pseudomonadota</taxon>
        <taxon>Alphaproteobacteria</taxon>
        <taxon>Rhodobacterales</taxon>
        <taxon>Roseobacteraceae</taxon>
        <taxon>Sagittula</taxon>
    </lineage>
</organism>
<keyword evidence="3" id="KW-0813">Transport</keyword>
<comment type="cofactor">
    <cofactor evidence="1">
        <name>heme b</name>
        <dbReference type="ChEBI" id="CHEBI:60344"/>
    </cofactor>
</comment>
<comment type="subcellular location">
    <subcellularLocation>
        <location evidence="2">Cell membrane</location>
        <topology evidence="2">Multi-pass membrane protein</topology>
    </subcellularLocation>
</comment>
<dbReference type="Pfam" id="PF01292">
    <property type="entry name" value="Ni_hydr_CYTB"/>
    <property type="match status" value="1"/>
</dbReference>
<dbReference type="InterPro" id="IPR052168">
    <property type="entry name" value="Cytochrome_b561_oxidase"/>
</dbReference>
<evidence type="ECO:0000256" key="7">
    <source>
        <dbReference type="ARBA" id="ARBA00022723"/>
    </source>
</evidence>
<dbReference type="GO" id="GO:0022904">
    <property type="term" value="P:respiratory electron transport chain"/>
    <property type="evidence" value="ECO:0007669"/>
    <property type="project" value="InterPro"/>
</dbReference>
<feature type="transmembrane region" description="Helical" evidence="13">
    <location>
        <begin position="16"/>
        <end position="35"/>
    </location>
</feature>
<dbReference type="GO" id="GO:0009055">
    <property type="term" value="F:electron transfer activity"/>
    <property type="evidence" value="ECO:0007669"/>
    <property type="project" value="InterPro"/>
</dbReference>
<dbReference type="PANTHER" id="PTHR30529">
    <property type="entry name" value="CYTOCHROME B561"/>
    <property type="match status" value="1"/>
</dbReference>
<keyword evidence="9 13" id="KW-1133">Transmembrane helix</keyword>
<keyword evidence="11 13" id="KW-0472">Membrane</keyword>
<name>A0A940MK19_9RHOB</name>
<dbReference type="SMART" id="SM00867">
    <property type="entry name" value="YceI"/>
    <property type="match status" value="1"/>
</dbReference>
<evidence type="ECO:0000313" key="16">
    <source>
        <dbReference type="Proteomes" id="UP000675940"/>
    </source>
</evidence>
<evidence type="ECO:0000256" key="1">
    <source>
        <dbReference type="ARBA" id="ARBA00001970"/>
    </source>
</evidence>
<dbReference type="InterPro" id="IPR011577">
    <property type="entry name" value="Cyt_b561_bac/Ni-Hgenase"/>
</dbReference>
<dbReference type="InterPro" id="IPR036761">
    <property type="entry name" value="TTHA0802/YceI-like_sf"/>
</dbReference>
<feature type="transmembrane region" description="Helical" evidence="13">
    <location>
        <begin position="96"/>
        <end position="114"/>
    </location>
</feature>
<feature type="domain" description="Lipid/polyisoprenoid-binding YceI-like" evidence="14">
    <location>
        <begin position="239"/>
        <end position="394"/>
    </location>
</feature>
<keyword evidence="6 13" id="KW-0812">Transmembrane</keyword>
<keyword evidence="5" id="KW-0349">Heme</keyword>
<keyword evidence="10" id="KW-0408">Iron</keyword>
<evidence type="ECO:0000256" key="8">
    <source>
        <dbReference type="ARBA" id="ARBA00022982"/>
    </source>
</evidence>
<evidence type="ECO:0000256" key="3">
    <source>
        <dbReference type="ARBA" id="ARBA00022448"/>
    </source>
</evidence>
<dbReference type="SUPFAM" id="SSF101874">
    <property type="entry name" value="YceI-like"/>
    <property type="match status" value="1"/>
</dbReference>